<feature type="chain" id="PRO_5046250144" evidence="1">
    <location>
        <begin position="26"/>
        <end position="111"/>
    </location>
</feature>
<accession>A0ABY4QPP9</accession>
<sequence length="111" mass="11331">MLVVKLLLAAVGVISLAGFAAVAHADDDSRDDNFLQALHEVGIGFPSADQAIASGKGVCSYIIAGRHPFDETVQKVAEENPQLSPKQALQFVDLAKDAYCPPGPAGGGGGG</sequence>
<keyword evidence="4" id="KW-1185">Reference proteome</keyword>
<dbReference type="Pfam" id="PF05305">
    <property type="entry name" value="DUF732"/>
    <property type="match status" value="1"/>
</dbReference>
<dbReference type="RefSeq" id="WP_219066396.1">
    <property type="nucleotide sequence ID" value="NZ_CAJUXY010000007.1"/>
</dbReference>
<gene>
    <name evidence="3" type="ORF">M5I08_09545</name>
</gene>
<evidence type="ECO:0000313" key="4">
    <source>
        <dbReference type="Proteomes" id="UP001056610"/>
    </source>
</evidence>
<dbReference type="InterPro" id="IPR007969">
    <property type="entry name" value="DUF732"/>
</dbReference>
<evidence type="ECO:0000313" key="3">
    <source>
        <dbReference type="EMBL" id="UQX12452.1"/>
    </source>
</evidence>
<protein>
    <submittedName>
        <fullName evidence="3">DUF732 domain-containing protein</fullName>
    </submittedName>
</protein>
<dbReference type="Proteomes" id="UP001056610">
    <property type="component" value="Chromosome"/>
</dbReference>
<keyword evidence="1" id="KW-0732">Signal</keyword>
<evidence type="ECO:0000259" key="2">
    <source>
        <dbReference type="Pfam" id="PF05305"/>
    </source>
</evidence>
<name>A0ABY4QPP9_9MYCO</name>
<proteinExistence type="predicted"/>
<feature type="domain" description="DUF732" evidence="2">
    <location>
        <begin position="31"/>
        <end position="101"/>
    </location>
</feature>
<dbReference type="EMBL" id="CP097320">
    <property type="protein sequence ID" value="UQX12452.1"/>
    <property type="molecule type" value="Genomic_DNA"/>
</dbReference>
<reference evidence="3" key="1">
    <citation type="submission" date="2022-05" db="EMBL/GenBank/DDBJ databases">
        <title>A methanotrophic Mycobacterium dominates a cave microbial ecosystem.</title>
        <authorList>
            <person name="Van Spanning R.J.M."/>
            <person name="Guan Q."/>
            <person name="Melkonian C."/>
            <person name="Gallant J."/>
            <person name="Polerecky L."/>
            <person name="Flot J.-F."/>
            <person name="Brandt B.W."/>
            <person name="Braster M."/>
            <person name="Iturbe Espinoza P."/>
            <person name="Aerts J."/>
            <person name="Meima-Franke M."/>
            <person name="Piersma S.R."/>
            <person name="Bunduc C."/>
            <person name="Ummels R."/>
            <person name="Pain A."/>
            <person name="Fleming E.J."/>
            <person name="van der Wel N."/>
            <person name="Gherman V.D."/>
            <person name="Sarbu S.M."/>
            <person name="Bodelier P.L.E."/>
            <person name="Bitter W."/>
        </authorList>
    </citation>
    <scope>NUCLEOTIDE SEQUENCE</scope>
    <source>
        <strain evidence="3">Sulfur Cave</strain>
    </source>
</reference>
<feature type="signal peptide" evidence="1">
    <location>
        <begin position="1"/>
        <end position="25"/>
    </location>
</feature>
<organism evidence="3 4">
    <name type="scientific">Candidatus Mycobacterium methanotrophicum</name>
    <dbReference type="NCBI Taxonomy" id="2943498"/>
    <lineage>
        <taxon>Bacteria</taxon>
        <taxon>Bacillati</taxon>
        <taxon>Actinomycetota</taxon>
        <taxon>Actinomycetes</taxon>
        <taxon>Mycobacteriales</taxon>
        <taxon>Mycobacteriaceae</taxon>
        <taxon>Mycobacterium</taxon>
    </lineage>
</organism>
<evidence type="ECO:0000256" key="1">
    <source>
        <dbReference type="SAM" id="SignalP"/>
    </source>
</evidence>